<organism evidence="1 2">
    <name type="scientific">Candidatus Thiodubiliella endoseptemdiera</name>
    <dbReference type="NCBI Taxonomy" id="2738886"/>
    <lineage>
        <taxon>Bacteria</taxon>
        <taxon>Pseudomonadati</taxon>
        <taxon>Pseudomonadota</taxon>
        <taxon>Gammaproteobacteria</taxon>
        <taxon>Candidatus Pseudothioglobaceae</taxon>
        <taxon>Candidatus Thiodubiliella</taxon>
    </lineage>
</organism>
<reference evidence="1 2" key="1">
    <citation type="submission" date="2020-05" db="EMBL/GenBank/DDBJ databases">
        <title>Horizontal transmission and recombination maintain forever young bacterial symbiont genomes.</title>
        <authorList>
            <person name="Russell S.L."/>
            <person name="Pepper-Tunick E."/>
            <person name="Svedberg J."/>
            <person name="Byrne A."/>
            <person name="Ruelas Castillo J."/>
            <person name="Vollmers C."/>
            <person name="Beinart R.A."/>
            <person name="Corbett-Detig R."/>
        </authorList>
    </citation>
    <scope>NUCLEOTIDE SEQUENCE [LARGE SCALE GENOMIC DNA]</scope>
    <source>
        <strain evidence="1">455</strain>
    </source>
</reference>
<name>A0A853F4Z5_9GAMM</name>
<dbReference type="GO" id="GO:0005829">
    <property type="term" value="C:cytosol"/>
    <property type="evidence" value="ECO:0007669"/>
    <property type="project" value="TreeGrafter"/>
</dbReference>
<dbReference type="GO" id="GO:0004748">
    <property type="term" value="F:ribonucleoside-diphosphate reductase activity, thioredoxin disulfide as acceptor"/>
    <property type="evidence" value="ECO:0007669"/>
    <property type="project" value="TreeGrafter"/>
</dbReference>
<gene>
    <name evidence="1" type="ORF">H0A76_12435</name>
</gene>
<evidence type="ECO:0000313" key="1">
    <source>
        <dbReference type="EMBL" id="NYT28586.1"/>
    </source>
</evidence>
<sequence length="374" mass="42160">MALVHPNSCECTKSELDLFEVPPTQTSVAYGYWEQKGLTSALTDQGPYEFAVSGAGDDYIDLANTYLFVEAQIVDDDDTALDGGADVGPVNLWMHSLFSDVSVSLNENLVSPPTSLYPYRAYIETLLSYGPAAKESQLTGVMWYKDTPGHQDKRTTDNKGFTSRKALTAQSKSVQMMGKLHLDLFCQEKYLLNHVDLKIKLRRSRDVFALMADADNYKIKIKDLALFVRNVQLSPAVRMGHVKALEKTSCKYPIRRIEVKVDTVPRGNMNYVQDNMFLGQLPKRLVIGCVDSDALNGTITKIPFDFKHYKINFVALNVDGRQIPAKRYNPTLKTQVIFAVIWDSIPVRERCIKTKEIPSPERNTLKETPYLDSI</sequence>
<dbReference type="PANTHER" id="PTHR23409">
    <property type="entry name" value="RIBONUCLEOSIDE-DIPHOSPHATE REDUCTASE SMALL CHAIN"/>
    <property type="match status" value="1"/>
</dbReference>
<dbReference type="EMBL" id="JACCHT010000004">
    <property type="protein sequence ID" value="NYT28586.1"/>
    <property type="molecule type" value="Genomic_DNA"/>
</dbReference>
<dbReference type="GO" id="GO:0009263">
    <property type="term" value="P:deoxyribonucleotide biosynthetic process"/>
    <property type="evidence" value="ECO:0007669"/>
    <property type="project" value="InterPro"/>
</dbReference>
<dbReference type="Proteomes" id="UP000568751">
    <property type="component" value="Unassembled WGS sequence"/>
</dbReference>
<evidence type="ECO:0000313" key="2">
    <source>
        <dbReference type="Proteomes" id="UP000568751"/>
    </source>
</evidence>
<comment type="caution">
    <text evidence="1">The sequence shown here is derived from an EMBL/GenBank/DDBJ whole genome shotgun (WGS) entry which is preliminary data.</text>
</comment>
<dbReference type="PANTHER" id="PTHR23409:SF21">
    <property type="entry name" value="CAPSID PROTEIN"/>
    <property type="match status" value="1"/>
</dbReference>
<proteinExistence type="predicted"/>
<dbReference type="AlphaFoldDB" id="A0A853F4Z5"/>
<protein>
    <submittedName>
        <fullName evidence="1">Uncharacterized protein</fullName>
    </submittedName>
</protein>
<accession>A0A853F4Z5</accession>
<dbReference type="InterPro" id="IPR000358">
    <property type="entry name" value="RNR_small_fam"/>
</dbReference>